<gene>
    <name evidence="3" type="ORF">BRM3_01705</name>
</gene>
<dbReference type="Proteomes" id="UP001164305">
    <property type="component" value="Chromosome"/>
</dbReference>
<keyword evidence="2" id="KW-0472">Membrane</keyword>
<evidence type="ECO:0008006" key="5">
    <source>
        <dbReference type="Google" id="ProtNLM"/>
    </source>
</evidence>
<dbReference type="EMBL" id="CP107020">
    <property type="protein sequence ID" value="UYG17177.1"/>
    <property type="molecule type" value="Genomic_DNA"/>
</dbReference>
<feature type="compositionally biased region" description="Pro residues" evidence="1">
    <location>
        <begin position="7"/>
        <end position="16"/>
    </location>
</feature>
<feature type="region of interest" description="Disordered" evidence="1">
    <location>
        <begin position="1"/>
        <end position="116"/>
    </location>
</feature>
<protein>
    <recommendedName>
        <fullName evidence="5">Integral membrane protein</fullName>
    </recommendedName>
</protein>
<reference evidence="3" key="1">
    <citation type="submission" date="2022-10" db="EMBL/GenBank/DDBJ databases">
        <title>Whole-Genome Sequencing of Brachybacterium huguangmaarense BRM-3, Isolated from Betula schmidtii.</title>
        <authorList>
            <person name="Haam D."/>
        </authorList>
    </citation>
    <scope>NUCLEOTIDE SEQUENCE</scope>
    <source>
        <strain evidence="3">BRM-3</strain>
    </source>
</reference>
<evidence type="ECO:0000256" key="1">
    <source>
        <dbReference type="SAM" id="MobiDB-lite"/>
    </source>
</evidence>
<sequence>MTDQNPYGPPGSPSDPSPWGSPAGNDPYAAGQAGDPYASGQQSAAGQQPGWGPAGQGADPYGSGTQNAGQQPWGQPDPAPQAGWGTAPGQSAPTWSADGAPAWSAQGAPMPGAPRPGTDLGADLGASFRWMWSAFVANIGAFLIPAVVYGLITLGLALGPILLEAIVMAAMYSDDYYYSPTAPLWTGAVRLLGSILSAVASLLWSTGAYRAAGIARAGRRPSLAESFIGSGPLILASLLVSVIVAVGGIFCLIPGLVLAVLSIYTLPAVAEGRGVTEALSESFRMVRDHVGVSILAMLIFLAAGVVGGTLVVGVFVLVPLGALFVTALHHRLSGRELTQPARIG</sequence>
<feature type="compositionally biased region" description="Polar residues" evidence="1">
    <location>
        <begin position="63"/>
        <end position="73"/>
    </location>
</feature>
<accession>A0ABY6G236</accession>
<feature type="transmembrane region" description="Helical" evidence="2">
    <location>
        <begin position="139"/>
        <end position="172"/>
    </location>
</feature>
<keyword evidence="4" id="KW-1185">Reference proteome</keyword>
<feature type="transmembrane region" description="Helical" evidence="2">
    <location>
        <begin position="292"/>
        <end position="325"/>
    </location>
</feature>
<feature type="compositionally biased region" description="Low complexity" evidence="1">
    <location>
        <begin position="38"/>
        <end position="51"/>
    </location>
</feature>
<keyword evidence="2" id="KW-1133">Transmembrane helix</keyword>
<evidence type="ECO:0000256" key="2">
    <source>
        <dbReference type="SAM" id="Phobius"/>
    </source>
</evidence>
<dbReference type="RefSeq" id="WP_263594386.1">
    <property type="nucleotide sequence ID" value="NZ_CP107020.1"/>
</dbReference>
<organism evidence="3 4">
    <name type="scientific">Brachybacterium huguangmaarense</name>
    <dbReference type="NCBI Taxonomy" id="1652028"/>
    <lineage>
        <taxon>Bacteria</taxon>
        <taxon>Bacillati</taxon>
        <taxon>Actinomycetota</taxon>
        <taxon>Actinomycetes</taxon>
        <taxon>Micrococcales</taxon>
        <taxon>Dermabacteraceae</taxon>
        <taxon>Brachybacterium</taxon>
    </lineage>
</organism>
<keyword evidence="2" id="KW-0812">Transmembrane</keyword>
<evidence type="ECO:0000313" key="4">
    <source>
        <dbReference type="Proteomes" id="UP001164305"/>
    </source>
</evidence>
<name>A0ABY6G236_9MICO</name>
<evidence type="ECO:0000313" key="3">
    <source>
        <dbReference type="EMBL" id="UYG17177.1"/>
    </source>
</evidence>
<feature type="transmembrane region" description="Helical" evidence="2">
    <location>
        <begin position="233"/>
        <end position="264"/>
    </location>
</feature>
<proteinExistence type="predicted"/>
<feature type="transmembrane region" description="Helical" evidence="2">
    <location>
        <begin position="192"/>
        <end position="212"/>
    </location>
</feature>